<keyword evidence="2" id="KW-0812">Transmembrane</keyword>
<keyword evidence="4" id="KW-1185">Reference proteome</keyword>
<dbReference type="RefSeq" id="XP_044569466.1">
    <property type="nucleotide sequence ID" value="XM_044710164.1"/>
</dbReference>
<feature type="transmembrane region" description="Helical" evidence="2">
    <location>
        <begin position="208"/>
        <end position="232"/>
    </location>
</feature>
<keyword evidence="2" id="KW-0472">Membrane</keyword>
<feature type="transmembrane region" description="Helical" evidence="2">
    <location>
        <begin position="168"/>
        <end position="196"/>
    </location>
</feature>
<evidence type="ECO:0000313" key="3">
    <source>
        <dbReference type="EMBL" id="KAF0984753.1"/>
    </source>
</evidence>
<dbReference type="VEuPathDB" id="AmoebaDB:NfTy_030970"/>
<feature type="transmembrane region" description="Helical" evidence="2">
    <location>
        <begin position="43"/>
        <end position="68"/>
    </location>
</feature>
<dbReference type="GeneID" id="68107870"/>
<dbReference type="Proteomes" id="UP000444721">
    <property type="component" value="Unassembled WGS sequence"/>
</dbReference>
<feature type="transmembrane region" description="Helical" evidence="2">
    <location>
        <begin position="80"/>
        <end position="98"/>
    </location>
</feature>
<feature type="transmembrane region" description="Helical" evidence="2">
    <location>
        <begin position="321"/>
        <end position="341"/>
    </location>
</feature>
<sequence length="426" mass="47414">MIPNSLFIITLANATWNGDKNISAIPTNQSINGTSSLFSTSSYVILSINYPFFLVFVSLLVSSIVSYIMQRSQMKRNQHVLFALLFVLESLVCVNMLTRTSAELGFLHSDPNIGRIINAVIKIFDRCVVTSAVYMEIVIMCHISLVFCDTCRSINVFSAETVKRIRRFVIIFLSVSGFLYLTVCAIAIVFGAVMSISHSQNAVIPVNIVLFLTASILFFVSSIIVSVMLNIIGRKLRNNLKESKKRIMNSLQETLSSSKRFSESGLTNTSSSEWMKTYQIKKSALQKSRIVQYGLSACLLLQCIGFLFIPASLGWSYLLNLFHFICNLGIAIFVILILVIYHPMKQVTKLFRESTDGTKLATSTSLTSSQLVNDPKIVKSDSNKEKEVASPISHTLSPCTHPVEAFDLNNSSHSLNNNTRDEGKHV</sequence>
<accession>A0A6A5C2V3</accession>
<feature type="region of interest" description="Disordered" evidence="1">
    <location>
        <begin position="407"/>
        <end position="426"/>
    </location>
</feature>
<reference evidence="3 4" key="1">
    <citation type="journal article" date="2019" name="Sci. Rep.">
        <title>Nanopore sequencing improves the draft genome of the human pathogenic amoeba Naegleria fowleri.</title>
        <authorList>
            <person name="Liechti N."/>
            <person name="Schurch N."/>
            <person name="Bruggmann R."/>
            <person name="Wittwer M."/>
        </authorList>
    </citation>
    <scope>NUCLEOTIDE SEQUENCE [LARGE SCALE GENOMIC DNA]</scope>
    <source>
        <strain evidence="3 4">ATCC 30894</strain>
    </source>
</reference>
<dbReference type="OrthoDB" id="10464053at2759"/>
<dbReference type="AlphaFoldDB" id="A0A6A5C2V3"/>
<evidence type="ECO:0000256" key="2">
    <source>
        <dbReference type="SAM" id="Phobius"/>
    </source>
</evidence>
<evidence type="ECO:0000313" key="4">
    <source>
        <dbReference type="Proteomes" id="UP000444721"/>
    </source>
</evidence>
<feature type="transmembrane region" description="Helical" evidence="2">
    <location>
        <begin position="290"/>
        <end position="309"/>
    </location>
</feature>
<dbReference type="VEuPathDB" id="AmoebaDB:FDP41_000652"/>
<evidence type="ECO:0000256" key="1">
    <source>
        <dbReference type="SAM" id="MobiDB-lite"/>
    </source>
</evidence>
<comment type="caution">
    <text evidence="3">The sequence shown here is derived from an EMBL/GenBank/DDBJ whole genome shotgun (WGS) entry which is preliminary data.</text>
</comment>
<dbReference type="VEuPathDB" id="AmoebaDB:NF0092800"/>
<organism evidence="3 4">
    <name type="scientific">Naegleria fowleri</name>
    <name type="common">Brain eating amoeba</name>
    <dbReference type="NCBI Taxonomy" id="5763"/>
    <lineage>
        <taxon>Eukaryota</taxon>
        <taxon>Discoba</taxon>
        <taxon>Heterolobosea</taxon>
        <taxon>Tetramitia</taxon>
        <taxon>Eutetramitia</taxon>
        <taxon>Vahlkampfiidae</taxon>
        <taxon>Naegleria</taxon>
    </lineage>
</organism>
<proteinExistence type="predicted"/>
<name>A0A6A5C2V3_NAEFO</name>
<evidence type="ECO:0008006" key="5">
    <source>
        <dbReference type="Google" id="ProtNLM"/>
    </source>
</evidence>
<gene>
    <name evidence="3" type="ORF">FDP41_000652</name>
</gene>
<keyword evidence="2" id="KW-1133">Transmembrane helix</keyword>
<feature type="compositionally biased region" description="Low complexity" evidence="1">
    <location>
        <begin position="408"/>
        <end position="418"/>
    </location>
</feature>
<protein>
    <recommendedName>
        <fullName evidence="5">G-protein coupled receptors family 1 profile domain-containing protein</fullName>
    </recommendedName>
</protein>
<feature type="transmembrane region" description="Helical" evidence="2">
    <location>
        <begin position="128"/>
        <end position="148"/>
    </location>
</feature>
<dbReference type="EMBL" id="VFQX01000002">
    <property type="protein sequence ID" value="KAF0984753.1"/>
    <property type="molecule type" value="Genomic_DNA"/>
</dbReference>